<gene>
    <name evidence="1" type="ORF">I5907_18805</name>
</gene>
<accession>A0A931GZN8</accession>
<protein>
    <submittedName>
        <fullName evidence="1">DinB family protein</fullName>
    </submittedName>
</protein>
<dbReference type="Gene3D" id="1.20.120.450">
    <property type="entry name" value="dinb family like domain"/>
    <property type="match status" value="1"/>
</dbReference>
<dbReference type="EMBL" id="JADWYR010000002">
    <property type="protein sequence ID" value="MBG9378295.1"/>
    <property type="molecule type" value="Genomic_DNA"/>
</dbReference>
<evidence type="ECO:0000313" key="2">
    <source>
        <dbReference type="Proteomes" id="UP000628448"/>
    </source>
</evidence>
<evidence type="ECO:0000313" key="1">
    <source>
        <dbReference type="EMBL" id="MBG9378295.1"/>
    </source>
</evidence>
<sequence>MTKEALIKLFERDLSKLSQEIASYTNEPDLWKVEDNIANSAGNLCLHLVGNLKHFVGMTLGNIPYERQRDKEFSDKNVPQQQLLQYINETKAAVLSTIEKLDDAMLSALYPTEVFGYAMSAEFFLIHLYGHLSYHLGQVNYHRRLLNK</sequence>
<dbReference type="SUPFAM" id="SSF109854">
    <property type="entry name" value="DinB/YfiT-like putative metalloenzymes"/>
    <property type="match status" value="1"/>
</dbReference>
<proteinExistence type="predicted"/>
<comment type="caution">
    <text evidence="1">The sequence shown here is derived from an EMBL/GenBank/DDBJ whole genome shotgun (WGS) entry which is preliminary data.</text>
</comment>
<dbReference type="Pfam" id="PF07609">
    <property type="entry name" value="DUF1572"/>
    <property type="match status" value="1"/>
</dbReference>
<keyword evidence="2" id="KW-1185">Reference proteome</keyword>
<dbReference type="RefSeq" id="WP_196992333.1">
    <property type="nucleotide sequence ID" value="NZ_JADWYR010000002.1"/>
</dbReference>
<dbReference type="InterPro" id="IPR034660">
    <property type="entry name" value="DinB/YfiT-like"/>
</dbReference>
<reference evidence="1" key="1">
    <citation type="submission" date="2020-11" db="EMBL/GenBank/DDBJ databases">
        <title>Bacterial whole genome sequence for Panacibacter sp. DH6.</title>
        <authorList>
            <person name="Le V."/>
            <person name="Ko S."/>
            <person name="Ahn C.-Y."/>
            <person name="Oh H.-M."/>
        </authorList>
    </citation>
    <scope>NUCLEOTIDE SEQUENCE</scope>
    <source>
        <strain evidence="1">DH6</strain>
    </source>
</reference>
<name>A0A931GZN8_9BACT</name>
<organism evidence="1 2">
    <name type="scientific">Panacibacter microcysteis</name>
    <dbReference type="NCBI Taxonomy" id="2793269"/>
    <lineage>
        <taxon>Bacteria</taxon>
        <taxon>Pseudomonadati</taxon>
        <taxon>Bacteroidota</taxon>
        <taxon>Chitinophagia</taxon>
        <taxon>Chitinophagales</taxon>
        <taxon>Chitinophagaceae</taxon>
        <taxon>Panacibacter</taxon>
    </lineage>
</organism>
<dbReference type="Proteomes" id="UP000628448">
    <property type="component" value="Unassembled WGS sequence"/>
</dbReference>
<dbReference type="AlphaFoldDB" id="A0A931GZN8"/>
<dbReference type="InterPro" id="IPR011466">
    <property type="entry name" value="DUF1572"/>
</dbReference>